<keyword evidence="4" id="KW-1185">Reference proteome</keyword>
<dbReference type="InterPro" id="IPR052515">
    <property type="entry name" value="Gfo/Idh/MocA_Oxidoreductase"/>
</dbReference>
<dbReference type="AlphaFoldDB" id="A0AAW0Z2S8"/>
<evidence type="ECO:0000313" key="4">
    <source>
        <dbReference type="Proteomes" id="UP001388673"/>
    </source>
</evidence>
<dbReference type="InterPro" id="IPR036291">
    <property type="entry name" value="NAD(P)-bd_dom_sf"/>
</dbReference>
<dbReference type="Proteomes" id="UP001388673">
    <property type="component" value="Unassembled WGS sequence"/>
</dbReference>
<dbReference type="RefSeq" id="XP_066804717.1">
    <property type="nucleotide sequence ID" value="XM_066944794.1"/>
</dbReference>
<feature type="domain" description="Gfo/Idh/MocA-like oxidoreductase N-terminal" evidence="1">
    <location>
        <begin position="6"/>
        <end position="158"/>
    </location>
</feature>
<dbReference type="PANTHER" id="PTHR43249:SF1">
    <property type="entry name" value="D-GLUCOSIDE 3-DEHYDROGENASE"/>
    <property type="match status" value="1"/>
</dbReference>
<comment type="caution">
    <text evidence="3">The sequence shown here is derived from an EMBL/GenBank/DDBJ whole genome shotgun (WGS) entry which is preliminary data.</text>
</comment>
<proteinExistence type="predicted"/>
<dbReference type="SUPFAM" id="SSF51735">
    <property type="entry name" value="NAD(P)-binding Rossmann-fold domains"/>
    <property type="match status" value="1"/>
</dbReference>
<dbReference type="Gene3D" id="3.40.50.720">
    <property type="entry name" value="NAD(P)-binding Rossmann-like Domain"/>
    <property type="match status" value="1"/>
</dbReference>
<dbReference type="Gene3D" id="3.30.360.10">
    <property type="entry name" value="Dihydrodipicolinate Reductase, domain 2"/>
    <property type="match status" value="1"/>
</dbReference>
<organism evidence="3 4">
    <name type="scientific">Kwoniella newhampshirensis</name>
    <dbReference type="NCBI Taxonomy" id="1651941"/>
    <lineage>
        <taxon>Eukaryota</taxon>
        <taxon>Fungi</taxon>
        <taxon>Dikarya</taxon>
        <taxon>Basidiomycota</taxon>
        <taxon>Agaricomycotina</taxon>
        <taxon>Tremellomycetes</taxon>
        <taxon>Tremellales</taxon>
        <taxon>Cryptococcaceae</taxon>
        <taxon>Kwoniella</taxon>
    </lineage>
</organism>
<evidence type="ECO:0000313" key="3">
    <source>
        <dbReference type="EMBL" id="KAK8864421.1"/>
    </source>
</evidence>
<evidence type="ECO:0000259" key="1">
    <source>
        <dbReference type="Pfam" id="PF01408"/>
    </source>
</evidence>
<reference evidence="3 4" key="1">
    <citation type="journal article" date="2024" name="bioRxiv">
        <title>Comparative genomics of Cryptococcus and Kwoniella reveals pathogenesis evolution and contrasting karyotype dynamics via intercentromeric recombination or chromosome fusion.</title>
        <authorList>
            <person name="Coelho M.A."/>
            <person name="David-Palma M."/>
            <person name="Shea T."/>
            <person name="Bowers K."/>
            <person name="McGinley-Smith S."/>
            <person name="Mohammad A.W."/>
            <person name="Gnirke A."/>
            <person name="Yurkov A.M."/>
            <person name="Nowrousian M."/>
            <person name="Sun S."/>
            <person name="Cuomo C.A."/>
            <person name="Heitman J."/>
        </authorList>
    </citation>
    <scope>NUCLEOTIDE SEQUENCE [LARGE SCALE GENOMIC DNA]</scope>
    <source>
        <strain evidence="3 4">CBS 13917</strain>
    </source>
</reference>
<dbReference type="EMBL" id="JBCAWK010000003">
    <property type="protein sequence ID" value="KAK8864421.1"/>
    <property type="molecule type" value="Genomic_DNA"/>
</dbReference>
<dbReference type="InterPro" id="IPR013944">
    <property type="entry name" value="OxRdtase_put_C"/>
</dbReference>
<gene>
    <name evidence="3" type="ORF">IAR55_001669</name>
</gene>
<dbReference type="GO" id="GO:0000166">
    <property type="term" value="F:nucleotide binding"/>
    <property type="evidence" value="ECO:0007669"/>
    <property type="project" value="InterPro"/>
</dbReference>
<feature type="domain" description="Oxidoreductase putative C-terminal" evidence="2">
    <location>
        <begin position="161"/>
        <end position="305"/>
    </location>
</feature>
<sequence length="393" mass="43374">MSTKPFNVLLLGAGPINFGSTEGPWNHSKRLEQKLGSRLNVVGLIDRDEKRAENVLAIKRADANVRAGYDKTKVFGSIAEAASGLKGSAVPHLAIVGFQPNTRGTTIPGHDNEMELVHSFPDIALLIEKPISDTDDFGEVEAVGKALKENGTITSVGYMLRYLKAVQEMKKIIDENKLTVMASQTTYFLAYAFAAKGFFGYWDKTREPGPIVSQATHVCDLTRYLTPRALLPSIRVNTVESTEPAGELSLLEFDEKGLVKPENRISRVTNAIWKYENGAVGSLIHGICLHEGDYDVEVMILADGWKLRLVDPYGVAPKLYIRRPGTTEEVRTVFTDDDCYYSEISDLVDVIDGTAEKSVILSSYEDAIESYRLTWAIRQAGEKAAAEHASLER</sequence>
<dbReference type="GeneID" id="92178928"/>
<dbReference type="Pfam" id="PF01408">
    <property type="entry name" value="GFO_IDH_MocA"/>
    <property type="match status" value="1"/>
</dbReference>
<dbReference type="SUPFAM" id="SSF55347">
    <property type="entry name" value="Glyceraldehyde-3-phosphate dehydrogenase-like, C-terminal domain"/>
    <property type="match status" value="1"/>
</dbReference>
<dbReference type="InterPro" id="IPR000683">
    <property type="entry name" value="Gfo/Idh/MocA-like_OxRdtase_N"/>
</dbReference>
<dbReference type="PANTHER" id="PTHR43249">
    <property type="entry name" value="UDP-N-ACETYL-2-AMINO-2-DEOXY-D-GLUCURONATE OXIDASE"/>
    <property type="match status" value="1"/>
</dbReference>
<name>A0AAW0Z2S8_9TREE</name>
<dbReference type="Pfam" id="PF08635">
    <property type="entry name" value="ox_reductase_C"/>
    <property type="match status" value="1"/>
</dbReference>
<dbReference type="KEGG" id="kne:92178928"/>
<evidence type="ECO:0000259" key="2">
    <source>
        <dbReference type="Pfam" id="PF08635"/>
    </source>
</evidence>
<evidence type="ECO:0008006" key="5">
    <source>
        <dbReference type="Google" id="ProtNLM"/>
    </source>
</evidence>
<protein>
    <recommendedName>
        <fullName evidence="5">Gfo/Idh/MocA-like oxidoreductase N-terminal domain-containing protein</fullName>
    </recommendedName>
</protein>
<accession>A0AAW0Z2S8</accession>